<sequence>MEIKCCENHTGHAIDVFLEKEKDFPILNKLEESEQLSTSCAYCEAPAEYVVGNK</sequence>
<dbReference type="EMBL" id="JBCEWA010000008">
    <property type="protein sequence ID" value="MEL5989039.1"/>
    <property type="molecule type" value="Genomic_DNA"/>
</dbReference>
<comment type="caution">
    <text evidence="1">The sequence shown here is derived from an EMBL/GenBank/DDBJ whole genome shotgun (WGS) entry which is preliminary data.</text>
</comment>
<dbReference type="GeneID" id="97819957"/>
<accession>A0ABU9LNI4</accession>
<dbReference type="InterPro" id="IPR025626">
    <property type="entry name" value="YyzF"/>
</dbReference>
<evidence type="ECO:0000313" key="2">
    <source>
        <dbReference type="Proteomes" id="UP001398420"/>
    </source>
</evidence>
<protein>
    <submittedName>
        <fullName evidence="1">CxxH/CxxC protein</fullName>
    </submittedName>
</protein>
<proteinExistence type="predicted"/>
<dbReference type="Proteomes" id="UP001398420">
    <property type="component" value="Unassembled WGS sequence"/>
</dbReference>
<reference evidence="1 2" key="1">
    <citation type="submission" date="2024-04" db="EMBL/GenBank/DDBJ databases">
        <authorList>
            <person name="Wu Y.S."/>
            <person name="Zhang L."/>
        </authorList>
    </citation>
    <scope>NUCLEOTIDE SEQUENCE [LARGE SCALE GENOMIC DNA]</scope>
    <source>
        <strain evidence="1 2">KG-01</strain>
    </source>
</reference>
<dbReference type="Pfam" id="PF14116">
    <property type="entry name" value="YyzF"/>
    <property type="match status" value="1"/>
</dbReference>
<evidence type="ECO:0000313" key="1">
    <source>
        <dbReference type="EMBL" id="MEL5989039.1"/>
    </source>
</evidence>
<organism evidence="1 2">
    <name type="scientific">Kurthia gibsonii</name>
    <dbReference type="NCBI Taxonomy" id="33946"/>
    <lineage>
        <taxon>Bacteria</taxon>
        <taxon>Bacillati</taxon>
        <taxon>Bacillota</taxon>
        <taxon>Bacilli</taxon>
        <taxon>Bacillales</taxon>
        <taxon>Caryophanaceae</taxon>
        <taxon>Kurthia</taxon>
    </lineage>
</organism>
<keyword evidence="2" id="KW-1185">Reference proteome</keyword>
<dbReference type="NCBIfam" id="TIGR04129">
    <property type="entry name" value="CxxH_BA5709"/>
    <property type="match status" value="1"/>
</dbReference>
<dbReference type="RefSeq" id="WP_082701495.1">
    <property type="nucleotide sequence ID" value="NZ_BJOB01000001.1"/>
</dbReference>
<name>A0ABU9LNI4_9BACL</name>
<gene>
    <name evidence="1" type="ORF">AAF454_11555</name>
</gene>